<gene>
    <name evidence="1" type="ORF">PODLI_1B013883</name>
</gene>
<protein>
    <submittedName>
        <fullName evidence="1">Uncharacterized protein</fullName>
    </submittedName>
</protein>
<sequence>MDIILSFCGMYSFIFVWGNKKAKADVSMEQCLLHRGEAFTLTGGFELKLPGVYETP</sequence>
<dbReference type="AlphaFoldDB" id="A0AA35L5K8"/>
<accession>A0AA35L5K8</accession>
<proteinExistence type="predicted"/>
<organism evidence="1 2">
    <name type="scientific">Podarcis lilfordi</name>
    <name type="common">Lilford's wall lizard</name>
    <dbReference type="NCBI Taxonomy" id="74358"/>
    <lineage>
        <taxon>Eukaryota</taxon>
        <taxon>Metazoa</taxon>
        <taxon>Chordata</taxon>
        <taxon>Craniata</taxon>
        <taxon>Vertebrata</taxon>
        <taxon>Euteleostomi</taxon>
        <taxon>Lepidosauria</taxon>
        <taxon>Squamata</taxon>
        <taxon>Bifurcata</taxon>
        <taxon>Unidentata</taxon>
        <taxon>Episquamata</taxon>
        <taxon>Laterata</taxon>
        <taxon>Lacertibaenia</taxon>
        <taxon>Lacertidae</taxon>
        <taxon>Podarcis</taxon>
    </lineage>
</organism>
<evidence type="ECO:0000313" key="1">
    <source>
        <dbReference type="EMBL" id="CAI5790250.1"/>
    </source>
</evidence>
<name>A0AA35L5K8_9SAUR</name>
<reference evidence="1" key="1">
    <citation type="submission" date="2022-12" db="EMBL/GenBank/DDBJ databases">
        <authorList>
            <person name="Alioto T."/>
            <person name="Alioto T."/>
            <person name="Gomez Garrido J."/>
        </authorList>
    </citation>
    <scope>NUCLEOTIDE SEQUENCE</scope>
</reference>
<dbReference type="Proteomes" id="UP001178461">
    <property type="component" value="Chromosome 13"/>
</dbReference>
<keyword evidence="2" id="KW-1185">Reference proteome</keyword>
<evidence type="ECO:0000313" key="2">
    <source>
        <dbReference type="Proteomes" id="UP001178461"/>
    </source>
</evidence>
<dbReference type="EMBL" id="OX395138">
    <property type="protein sequence ID" value="CAI5790250.1"/>
    <property type="molecule type" value="Genomic_DNA"/>
</dbReference>